<protein>
    <recommendedName>
        <fullName evidence="1 2">Segregation and condensation protein A</fullName>
    </recommendedName>
</protein>
<comment type="subcellular location">
    <subcellularLocation>
        <location evidence="2">Cytoplasm</location>
    </subcellularLocation>
    <text evidence="2">Associated with two foci at the outer edges of the nucleoid region in young cells, and at four foci within both cell halves in older cells.</text>
</comment>
<keyword evidence="2" id="KW-0963">Cytoplasm</keyword>
<dbReference type="Gene3D" id="6.10.250.2410">
    <property type="match status" value="1"/>
</dbReference>
<keyword evidence="2" id="KW-0132">Cell division</keyword>
<dbReference type="Pfam" id="PF02616">
    <property type="entry name" value="SMC_ScpA"/>
    <property type="match status" value="1"/>
</dbReference>
<evidence type="ECO:0000313" key="3">
    <source>
        <dbReference type="EMBL" id="WGZ91225.1"/>
    </source>
</evidence>
<reference evidence="3" key="2">
    <citation type="submission" date="2023-04" db="EMBL/GenBank/DDBJ databases">
        <authorList>
            <person name="Beletskiy A.V."/>
            <person name="Mardanov A.V."/>
            <person name="Ravin N.V."/>
        </authorList>
    </citation>
    <scope>NUCLEOTIDE SEQUENCE</scope>
    <source>
        <strain evidence="3">GKL-01</strain>
    </source>
</reference>
<name>A0AA95H858_9GAMM</name>
<organism evidence="3">
    <name type="scientific">Candidatus Thiocaldithrix dubininis</name>
    <dbReference type="NCBI Taxonomy" id="3080823"/>
    <lineage>
        <taxon>Bacteria</taxon>
        <taxon>Pseudomonadati</taxon>
        <taxon>Pseudomonadota</taxon>
        <taxon>Gammaproteobacteria</taxon>
        <taxon>Thiotrichales</taxon>
        <taxon>Thiotrichaceae</taxon>
        <taxon>Candidatus Thiocaldithrix</taxon>
    </lineage>
</organism>
<dbReference type="KEGG" id="tdu:QJT80_01850"/>
<reference evidence="3" key="1">
    <citation type="journal article" date="2023" name="Int. J. Mol. Sci.">
        <title>Metagenomics Revealed a New Genus 'Candidatus Thiocaldithrix dubininis' gen. nov., sp. nov. and a New Species 'Candidatus Thiothrix putei' sp. nov. in the Family Thiotrichaceae, Some Members of Which Have Traits of Both Na+- and H+-Motive Energetics.</title>
        <authorList>
            <person name="Ravin N.V."/>
            <person name="Muntyan M.S."/>
            <person name="Smolyakov D.D."/>
            <person name="Rudenko T.S."/>
            <person name="Beletsky A.V."/>
            <person name="Mardanov A.V."/>
            <person name="Grabovich M.Y."/>
        </authorList>
    </citation>
    <scope>NUCLEOTIDE SEQUENCE</scope>
    <source>
        <strain evidence="3">GKL-01</strain>
    </source>
</reference>
<gene>
    <name evidence="2" type="primary">scpA</name>
    <name evidence="3" type="ORF">QJT80_01850</name>
</gene>
<accession>A0AA95H858</accession>
<dbReference type="GO" id="GO:0006260">
    <property type="term" value="P:DNA replication"/>
    <property type="evidence" value="ECO:0007669"/>
    <property type="project" value="UniProtKB-UniRule"/>
</dbReference>
<sequence length="263" mass="30125">MNDRVTSLPFAVVRGEQVVTLPQDLYIPPDALEIFLEAFEGPLDLLLYLIRRQNFDICDIPIAQITEQYMAYVELMQEFKLDLAAEYLLMAAMLAEIKSRLLLPRPATLNAEEADPRAQLIQQLQAYEECKRAALVLDGLPRLEREHLPAKAYAEIEALPKLLPQVELSELMQAFQAILKQAELMSRHEIKREHLSIRERMTQVLTCLQQQSLVAFEQLFTLEEGRRGVVVALMAILELLKAQLIEVVQAETAYAPLYIRRLN</sequence>
<dbReference type="AlphaFoldDB" id="A0AA95H858"/>
<dbReference type="GO" id="GO:0007059">
    <property type="term" value="P:chromosome segregation"/>
    <property type="evidence" value="ECO:0007669"/>
    <property type="project" value="UniProtKB-UniRule"/>
</dbReference>
<proteinExistence type="inferred from homology"/>
<comment type="subunit">
    <text evidence="2">Component of a cohesin-like complex composed of ScpA, ScpB and the Smc homodimer, in which ScpA and ScpB bind to the head domain of Smc. The presence of the three proteins is required for the association of the complex with DNA.</text>
</comment>
<dbReference type="GO" id="GO:0005737">
    <property type="term" value="C:cytoplasm"/>
    <property type="evidence" value="ECO:0007669"/>
    <property type="project" value="UniProtKB-SubCell"/>
</dbReference>
<comment type="function">
    <text evidence="2">Participates in chromosomal partition during cell division. May act via the formation of a condensin-like complex containing Smc and ScpB that pull DNA away from mid-cell into both cell halves.</text>
</comment>
<comment type="similarity">
    <text evidence="2">Belongs to the ScpA family.</text>
</comment>
<dbReference type="EMBL" id="CP124755">
    <property type="protein sequence ID" value="WGZ91225.1"/>
    <property type="molecule type" value="Genomic_DNA"/>
</dbReference>
<keyword evidence="2" id="KW-0131">Cell cycle</keyword>
<dbReference type="Proteomes" id="UP001300672">
    <property type="component" value="Chromosome"/>
</dbReference>
<dbReference type="PANTHER" id="PTHR33969">
    <property type="entry name" value="SEGREGATION AND CONDENSATION PROTEIN A"/>
    <property type="match status" value="1"/>
</dbReference>
<dbReference type="HAMAP" id="MF_01805">
    <property type="entry name" value="ScpA"/>
    <property type="match status" value="1"/>
</dbReference>
<dbReference type="InterPro" id="IPR003768">
    <property type="entry name" value="ScpA"/>
</dbReference>
<keyword evidence="2" id="KW-0159">Chromosome partition</keyword>
<evidence type="ECO:0000256" key="2">
    <source>
        <dbReference type="HAMAP-Rule" id="MF_01805"/>
    </source>
</evidence>
<dbReference type="PANTHER" id="PTHR33969:SF2">
    <property type="entry name" value="SEGREGATION AND CONDENSATION PROTEIN A"/>
    <property type="match status" value="1"/>
</dbReference>
<dbReference type="GO" id="GO:0051301">
    <property type="term" value="P:cell division"/>
    <property type="evidence" value="ECO:0007669"/>
    <property type="project" value="UniProtKB-KW"/>
</dbReference>
<evidence type="ECO:0000256" key="1">
    <source>
        <dbReference type="ARBA" id="ARBA00044777"/>
    </source>
</evidence>